<accession>A0AAV5T250</accession>
<dbReference type="Proteomes" id="UP001432027">
    <property type="component" value="Unassembled WGS sequence"/>
</dbReference>
<organism evidence="1 2">
    <name type="scientific">Pristionchus entomophagus</name>
    <dbReference type="NCBI Taxonomy" id="358040"/>
    <lineage>
        <taxon>Eukaryota</taxon>
        <taxon>Metazoa</taxon>
        <taxon>Ecdysozoa</taxon>
        <taxon>Nematoda</taxon>
        <taxon>Chromadorea</taxon>
        <taxon>Rhabditida</taxon>
        <taxon>Rhabditina</taxon>
        <taxon>Diplogasteromorpha</taxon>
        <taxon>Diplogasteroidea</taxon>
        <taxon>Neodiplogasteridae</taxon>
        <taxon>Pristionchus</taxon>
    </lineage>
</organism>
<feature type="non-terminal residue" evidence="1">
    <location>
        <position position="1"/>
    </location>
</feature>
<name>A0AAV5T250_9BILA</name>
<dbReference type="AlphaFoldDB" id="A0AAV5T250"/>
<gene>
    <name evidence="1" type="ORF">PENTCL1PPCAC_8765</name>
</gene>
<reference evidence="1" key="1">
    <citation type="submission" date="2023-10" db="EMBL/GenBank/DDBJ databases">
        <title>Genome assembly of Pristionchus species.</title>
        <authorList>
            <person name="Yoshida K."/>
            <person name="Sommer R.J."/>
        </authorList>
    </citation>
    <scope>NUCLEOTIDE SEQUENCE</scope>
    <source>
        <strain evidence="1">RS0144</strain>
    </source>
</reference>
<feature type="non-terminal residue" evidence="1">
    <location>
        <position position="121"/>
    </location>
</feature>
<dbReference type="EMBL" id="BTSX01000002">
    <property type="protein sequence ID" value="GMS86589.1"/>
    <property type="molecule type" value="Genomic_DNA"/>
</dbReference>
<evidence type="ECO:0000313" key="2">
    <source>
        <dbReference type="Proteomes" id="UP001432027"/>
    </source>
</evidence>
<protein>
    <submittedName>
        <fullName evidence="1">Uncharacterized protein</fullName>
    </submittedName>
</protein>
<keyword evidence="2" id="KW-1185">Reference proteome</keyword>
<sequence length="121" mass="13800">PHSELPLHRLYSTSLSSTISPAPLTARIHPPPFYPLPPPRLPFPRLPFPRFFPFPRPASLTAQIHPPPLYPSPPPRLPFPRLTIPRLLCPRLAFRISFQLPIRISSLLLLIIVPRSMMSPR</sequence>
<evidence type="ECO:0000313" key="1">
    <source>
        <dbReference type="EMBL" id="GMS86589.1"/>
    </source>
</evidence>
<proteinExistence type="predicted"/>
<comment type="caution">
    <text evidence="1">The sequence shown here is derived from an EMBL/GenBank/DDBJ whole genome shotgun (WGS) entry which is preliminary data.</text>
</comment>